<dbReference type="InterPro" id="IPR009349">
    <property type="entry name" value="TRIP4/RQT4_C2HC5_Znf"/>
</dbReference>
<feature type="region of interest" description="Disordered" evidence="1">
    <location>
        <begin position="415"/>
        <end position="448"/>
    </location>
</feature>
<name>A0A9P6NMW6_9BASI</name>
<dbReference type="GO" id="GO:0005634">
    <property type="term" value="C:nucleus"/>
    <property type="evidence" value="ECO:0007669"/>
    <property type="project" value="InterPro"/>
</dbReference>
<feature type="compositionally biased region" description="Polar residues" evidence="1">
    <location>
        <begin position="146"/>
        <end position="157"/>
    </location>
</feature>
<dbReference type="AlphaFoldDB" id="A0A9P6NMW6"/>
<feature type="compositionally biased region" description="Basic and acidic residues" evidence="1">
    <location>
        <begin position="416"/>
        <end position="440"/>
    </location>
</feature>
<dbReference type="EMBL" id="MU167236">
    <property type="protein sequence ID" value="KAG0148482.1"/>
    <property type="molecule type" value="Genomic_DNA"/>
</dbReference>
<protein>
    <recommendedName>
        <fullName evidence="2">TRIP4/RQT4 C2HC5-type zinc finger domain-containing protein</fullName>
    </recommendedName>
</protein>
<accession>A0A9P6NMW6</accession>
<comment type="caution">
    <text evidence="3">The sequence shown here is derived from an EMBL/GenBank/DDBJ whole genome shotgun (WGS) entry which is preliminary data.</text>
</comment>
<feature type="domain" description="TRIP4/RQT4 C2HC5-type zinc finger" evidence="2">
    <location>
        <begin position="273"/>
        <end position="313"/>
    </location>
</feature>
<gene>
    <name evidence="3" type="ORF">CROQUDRAFT_90195</name>
</gene>
<dbReference type="GO" id="GO:0008270">
    <property type="term" value="F:zinc ion binding"/>
    <property type="evidence" value="ECO:0007669"/>
    <property type="project" value="InterPro"/>
</dbReference>
<organism evidence="3 4">
    <name type="scientific">Cronartium quercuum f. sp. fusiforme G11</name>
    <dbReference type="NCBI Taxonomy" id="708437"/>
    <lineage>
        <taxon>Eukaryota</taxon>
        <taxon>Fungi</taxon>
        <taxon>Dikarya</taxon>
        <taxon>Basidiomycota</taxon>
        <taxon>Pucciniomycotina</taxon>
        <taxon>Pucciniomycetes</taxon>
        <taxon>Pucciniales</taxon>
        <taxon>Coleosporiaceae</taxon>
        <taxon>Cronartium</taxon>
    </lineage>
</organism>
<feature type="region of interest" description="Disordered" evidence="1">
    <location>
        <begin position="88"/>
        <end position="227"/>
    </location>
</feature>
<reference evidence="3" key="1">
    <citation type="submission" date="2013-11" db="EMBL/GenBank/DDBJ databases">
        <title>Genome sequence of the fusiform rust pathogen reveals effectors for host alternation and coevolution with pine.</title>
        <authorList>
            <consortium name="DOE Joint Genome Institute"/>
            <person name="Smith K."/>
            <person name="Pendleton A."/>
            <person name="Kubisiak T."/>
            <person name="Anderson C."/>
            <person name="Salamov A."/>
            <person name="Aerts A."/>
            <person name="Riley R."/>
            <person name="Clum A."/>
            <person name="Lindquist E."/>
            <person name="Ence D."/>
            <person name="Campbell M."/>
            <person name="Kronenberg Z."/>
            <person name="Feau N."/>
            <person name="Dhillon B."/>
            <person name="Hamelin R."/>
            <person name="Burleigh J."/>
            <person name="Smith J."/>
            <person name="Yandell M."/>
            <person name="Nelson C."/>
            <person name="Grigoriev I."/>
            <person name="Davis J."/>
        </authorList>
    </citation>
    <scope>NUCLEOTIDE SEQUENCE</scope>
    <source>
        <strain evidence="3">G11</strain>
    </source>
</reference>
<dbReference type="GO" id="GO:0072344">
    <property type="term" value="P:rescue of stalled ribosome"/>
    <property type="evidence" value="ECO:0007669"/>
    <property type="project" value="InterPro"/>
</dbReference>
<keyword evidence="4" id="KW-1185">Reference proteome</keyword>
<sequence length="530" mass="58170">MASTNKPQFTVDRFLSIAPSTRELSADLNPQPLDQDTTATQIIPYLNTLNTKTALEDYLQTLLGPGLEQTAFIRQIVSDRFPNRLQPTAFPSLKASNVRPTSTSSSSSSKTGPHQYRNPDHSSRLSPAPNRSIRVSPIDQPPPPTQDWSSQFGSSGNVYVKDRGTDQNQRIKKGKNVTGIASGQSISAGPSTFSRPSSTPGPTQPQKHNQEPQDTSSSGPPVSQANPQHASIATADILIPLSGKSLEQLYHLERILNSLRLEPQPVSKSTPHACFCLGRVHELPTSPLPNLCTYCGMIYCRLKLPLAPCPSCLRVDQVWSNANLKAAIVTHFERQKEELIETELRHHRQAELRLQQQAEMAKQAERAFPSLGLGGLQKRPGANEVGRTSYVNHLTGGPSIEERIRAGYQNLANAGDEVKKKQQAEKDSSSRTVLRLDSKSGKTKIVTTTTSTKKDGKIQTAVQERNLALMKEIEAGDQSTGLMDEWDDGQRLARGLEPVLAIPFGNVRHRPLNVVAMPEYIPPSIYQHDG</sequence>
<dbReference type="OrthoDB" id="338816at2759"/>
<evidence type="ECO:0000256" key="1">
    <source>
        <dbReference type="SAM" id="MobiDB-lite"/>
    </source>
</evidence>
<evidence type="ECO:0000313" key="4">
    <source>
        <dbReference type="Proteomes" id="UP000886653"/>
    </source>
</evidence>
<proteinExistence type="predicted"/>
<dbReference type="GO" id="GO:0180022">
    <property type="term" value="C:RQC-trigger complex"/>
    <property type="evidence" value="ECO:0007669"/>
    <property type="project" value="InterPro"/>
</dbReference>
<dbReference type="Pfam" id="PF06221">
    <property type="entry name" value="zf-C2HC5"/>
    <property type="match status" value="1"/>
</dbReference>
<evidence type="ECO:0000313" key="3">
    <source>
        <dbReference type="EMBL" id="KAG0148482.1"/>
    </source>
</evidence>
<feature type="compositionally biased region" description="Polar residues" evidence="1">
    <location>
        <begin position="179"/>
        <end position="227"/>
    </location>
</feature>
<dbReference type="Proteomes" id="UP000886653">
    <property type="component" value="Unassembled WGS sequence"/>
</dbReference>
<evidence type="ECO:0000259" key="2">
    <source>
        <dbReference type="Pfam" id="PF06221"/>
    </source>
</evidence>